<feature type="signal peptide" evidence="5">
    <location>
        <begin position="1"/>
        <end position="23"/>
    </location>
</feature>
<evidence type="ECO:0000256" key="3">
    <source>
        <dbReference type="ARBA" id="ARBA00022729"/>
    </source>
</evidence>
<dbReference type="SUPFAM" id="SSF49401">
    <property type="entry name" value="Bacterial adhesins"/>
    <property type="match status" value="1"/>
</dbReference>
<reference evidence="7" key="2">
    <citation type="submission" date="2021-04" db="EMBL/GenBank/DDBJ databases">
        <title>A complete genome sequence for Pseudomonas syringae Cit7.</title>
        <authorList>
            <person name="Baltrus D.A."/>
        </authorList>
    </citation>
    <scope>NUCLEOTIDE SEQUENCE</scope>
    <source>
        <strain evidence="7">Cit 7</strain>
    </source>
</reference>
<evidence type="ECO:0000259" key="6">
    <source>
        <dbReference type="Pfam" id="PF00419"/>
    </source>
</evidence>
<evidence type="ECO:0000313" key="8">
    <source>
        <dbReference type="Proteomes" id="UP000005924"/>
    </source>
</evidence>
<dbReference type="RefSeq" id="WP_003366760.1">
    <property type="nucleotide sequence ID" value="NZ_CP073636.1"/>
</dbReference>
<accession>A0A8T8M3J6</accession>
<organism evidence="7 8">
    <name type="scientific">Pseudomonas syringae Cit 7</name>
    <dbReference type="NCBI Taxonomy" id="629264"/>
    <lineage>
        <taxon>Bacteria</taxon>
        <taxon>Pseudomonadati</taxon>
        <taxon>Pseudomonadota</taxon>
        <taxon>Gammaproteobacteria</taxon>
        <taxon>Pseudomonadales</taxon>
        <taxon>Pseudomonadaceae</taxon>
        <taxon>Pseudomonas</taxon>
        <taxon>Pseudomonas syringae</taxon>
    </lineage>
</organism>
<dbReference type="EMBL" id="CP073636">
    <property type="protein sequence ID" value="QUP67886.1"/>
    <property type="molecule type" value="Genomic_DNA"/>
</dbReference>
<dbReference type="InterPro" id="IPR008966">
    <property type="entry name" value="Adhesion_dom_sf"/>
</dbReference>
<evidence type="ECO:0000256" key="5">
    <source>
        <dbReference type="SAM" id="SignalP"/>
    </source>
</evidence>
<dbReference type="Gene3D" id="2.60.40.1090">
    <property type="entry name" value="Fimbrial-type adhesion domain"/>
    <property type="match status" value="1"/>
</dbReference>
<sequence length="187" mass="18738">MNKMLSVLGLALATTLTGTVASANPGPGTIRFEGKITATTCPIEVVNPGDGSIGNVVNMGSIEANRFTGIGDELSGKSFALRVNDDGSCGLTSGGAANTAKVTFIGAPDSSGDYFGVTPTVDGAKGVAIVIKDQTGTSIKPGDASAPYPLVEGGVTDMVFNAYYRSTLATVQPGAASADVQFVVAIN</sequence>
<evidence type="ECO:0000313" key="7">
    <source>
        <dbReference type="EMBL" id="QUP67886.1"/>
    </source>
</evidence>
<dbReference type="Pfam" id="PF00419">
    <property type="entry name" value="Fimbrial"/>
    <property type="match status" value="1"/>
</dbReference>
<evidence type="ECO:0000256" key="1">
    <source>
        <dbReference type="ARBA" id="ARBA00004561"/>
    </source>
</evidence>
<reference evidence="7" key="1">
    <citation type="journal article" date="2011" name="PLoS Pathog.">
        <title>Dynamic evolution of pathogenicity revealed by sequencing and comparative genomics of 19 Pseudomonas syringae isolates.</title>
        <authorList>
            <person name="Baltrus D.A."/>
            <person name="Nishimura M.T."/>
            <person name="Romanchuk A."/>
            <person name="Chang J.H."/>
            <person name="Mukhtar M.S."/>
            <person name="Cherkis K."/>
            <person name="Roach J."/>
            <person name="Grant S.R."/>
            <person name="Jones C.D."/>
            <person name="Dangl J.L."/>
        </authorList>
    </citation>
    <scope>NUCLEOTIDE SEQUENCE</scope>
    <source>
        <strain evidence="7">Cit 7</strain>
    </source>
</reference>
<keyword evidence="4" id="KW-0281">Fimbrium</keyword>
<name>A0A8T8M3J6_PSESX</name>
<dbReference type="InterPro" id="IPR036937">
    <property type="entry name" value="Adhesion_dom_fimbrial_sf"/>
</dbReference>
<dbReference type="AlphaFoldDB" id="A0A8T8M3J6"/>
<dbReference type="GO" id="GO:0009289">
    <property type="term" value="C:pilus"/>
    <property type="evidence" value="ECO:0007669"/>
    <property type="project" value="UniProtKB-SubCell"/>
</dbReference>
<protein>
    <submittedName>
        <fullName evidence="7">Type 1 fimbrial protein</fullName>
    </submittedName>
</protein>
<dbReference type="Proteomes" id="UP000005924">
    <property type="component" value="Chromosome"/>
</dbReference>
<evidence type="ECO:0000256" key="2">
    <source>
        <dbReference type="ARBA" id="ARBA00006671"/>
    </source>
</evidence>
<dbReference type="PANTHER" id="PTHR33420">
    <property type="entry name" value="FIMBRIAL SUBUNIT ELFA-RELATED"/>
    <property type="match status" value="1"/>
</dbReference>
<keyword evidence="3 5" id="KW-0732">Signal</keyword>
<dbReference type="GO" id="GO:0043709">
    <property type="term" value="P:cell adhesion involved in single-species biofilm formation"/>
    <property type="evidence" value="ECO:0007669"/>
    <property type="project" value="TreeGrafter"/>
</dbReference>
<comment type="similarity">
    <text evidence="2">Belongs to the fimbrial protein family.</text>
</comment>
<dbReference type="PANTHER" id="PTHR33420:SF12">
    <property type="entry name" value="FIMBRIN-LIKE PROTEIN FIMI-RELATED"/>
    <property type="match status" value="1"/>
</dbReference>
<dbReference type="InterPro" id="IPR050263">
    <property type="entry name" value="Bact_Fimbrial_Adh_Pro"/>
</dbReference>
<evidence type="ECO:0000256" key="4">
    <source>
        <dbReference type="ARBA" id="ARBA00023263"/>
    </source>
</evidence>
<comment type="subcellular location">
    <subcellularLocation>
        <location evidence="1">Fimbrium</location>
    </subcellularLocation>
</comment>
<dbReference type="InterPro" id="IPR000259">
    <property type="entry name" value="Adhesion_dom_fimbrial"/>
</dbReference>
<feature type="domain" description="Fimbrial-type adhesion" evidence="6">
    <location>
        <begin position="30"/>
        <end position="186"/>
    </location>
</feature>
<gene>
    <name evidence="7" type="ORF">PSYCIT7_009770</name>
</gene>
<feature type="chain" id="PRO_5035897310" evidence="5">
    <location>
        <begin position="24"/>
        <end position="187"/>
    </location>
</feature>
<proteinExistence type="inferred from homology"/>